<gene>
    <name evidence="2" type="ORF">AB0L03_23480</name>
</gene>
<reference evidence="2 3" key="1">
    <citation type="submission" date="2024-06" db="EMBL/GenBank/DDBJ databases">
        <title>The Natural Products Discovery Center: Release of the First 8490 Sequenced Strains for Exploring Actinobacteria Biosynthetic Diversity.</title>
        <authorList>
            <person name="Kalkreuter E."/>
            <person name="Kautsar S.A."/>
            <person name="Yang D."/>
            <person name="Bader C.D."/>
            <person name="Teijaro C.N."/>
            <person name="Fluegel L."/>
            <person name="Davis C.M."/>
            <person name="Simpson J.R."/>
            <person name="Lauterbach L."/>
            <person name="Steele A.D."/>
            <person name="Gui C."/>
            <person name="Meng S."/>
            <person name="Li G."/>
            <person name="Viehrig K."/>
            <person name="Ye F."/>
            <person name="Su P."/>
            <person name="Kiefer A.F."/>
            <person name="Nichols A."/>
            <person name="Cepeda A.J."/>
            <person name="Yan W."/>
            <person name="Fan B."/>
            <person name="Jiang Y."/>
            <person name="Adhikari A."/>
            <person name="Zheng C.-J."/>
            <person name="Schuster L."/>
            <person name="Cowan T.M."/>
            <person name="Smanski M.J."/>
            <person name="Chevrette M.G."/>
            <person name="De Carvalho L.P.S."/>
            <person name="Shen B."/>
        </authorList>
    </citation>
    <scope>NUCLEOTIDE SEQUENCE [LARGE SCALE GENOMIC DNA]</scope>
    <source>
        <strain evidence="2 3">NPDC053791</strain>
    </source>
</reference>
<proteinExistence type="predicted"/>
<evidence type="ECO:0008006" key="4">
    <source>
        <dbReference type="Google" id="ProtNLM"/>
    </source>
</evidence>
<protein>
    <recommendedName>
        <fullName evidence="4">Aromatic ring-opening dioxygenase LigA</fullName>
    </recommendedName>
</protein>
<accession>A0ABV3IZ62</accession>
<feature type="transmembrane region" description="Helical" evidence="1">
    <location>
        <begin position="59"/>
        <end position="79"/>
    </location>
</feature>
<dbReference type="RefSeq" id="WP_366089349.1">
    <property type="nucleotide sequence ID" value="NZ_JBFASG010000025.1"/>
</dbReference>
<dbReference type="EMBL" id="JBFASG010000025">
    <property type="protein sequence ID" value="MEV4925748.1"/>
    <property type="molecule type" value="Genomic_DNA"/>
</dbReference>
<evidence type="ECO:0000256" key="1">
    <source>
        <dbReference type="SAM" id="Phobius"/>
    </source>
</evidence>
<sequence length="353" mass="36017">MTSTTTTVRDDHATKRRALRAVTITACLPYLGLKAAWVAGSHVGIPEGSILRDADTSLVVANAVTILMDAAVVVLALLLTRPWGRRVPAWLLLLPMWGAVGLLTPIMYGFPAQLLVRALGGGAAAGSGGGGKRQFLDEWVFGVVYTGFIVQGLALGALFVLYARDRWGHLWQGTVGDLKAASPGRGQRAALTAAAVLAVVPGGVHLLWACGRPAGLAPEIARAYDAVFAAGETGYVLYAVATAAGIALLLSGANRGSRLPLRVPLLLAGVGSAASAAWGGWQLLATLTSLADDGRGPTAAMGVTYAEQVITGLLVLAAGARFFAARSARTPAAVPGRTAAGVPGRTGAEALAS</sequence>
<evidence type="ECO:0000313" key="3">
    <source>
        <dbReference type="Proteomes" id="UP001552479"/>
    </source>
</evidence>
<keyword evidence="1" id="KW-0812">Transmembrane</keyword>
<name>A0ABV3IZ62_9ACTN</name>
<evidence type="ECO:0000313" key="2">
    <source>
        <dbReference type="EMBL" id="MEV4925748.1"/>
    </source>
</evidence>
<feature type="transmembrane region" description="Helical" evidence="1">
    <location>
        <begin position="235"/>
        <end position="253"/>
    </location>
</feature>
<organism evidence="2 3">
    <name type="scientific">Streptomyces roseoverticillatus</name>
    <dbReference type="NCBI Taxonomy" id="66429"/>
    <lineage>
        <taxon>Bacteria</taxon>
        <taxon>Bacillati</taxon>
        <taxon>Actinomycetota</taxon>
        <taxon>Actinomycetes</taxon>
        <taxon>Kitasatosporales</taxon>
        <taxon>Streptomycetaceae</taxon>
        <taxon>Streptomyces</taxon>
    </lineage>
</organism>
<feature type="transmembrane region" description="Helical" evidence="1">
    <location>
        <begin position="265"/>
        <end position="285"/>
    </location>
</feature>
<feature type="transmembrane region" description="Helical" evidence="1">
    <location>
        <begin position="305"/>
        <end position="324"/>
    </location>
</feature>
<feature type="transmembrane region" description="Helical" evidence="1">
    <location>
        <begin position="21"/>
        <end position="39"/>
    </location>
</feature>
<feature type="transmembrane region" description="Helical" evidence="1">
    <location>
        <begin position="91"/>
        <end position="110"/>
    </location>
</feature>
<keyword evidence="3" id="KW-1185">Reference proteome</keyword>
<keyword evidence="1" id="KW-1133">Transmembrane helix</keyword>
<feature type="transmembrane region" description="Helical" evidence="1">
    <location>
        <begin position="139"/>
        <end position="162"/>
    </location>
</feature>
<dbReference type="Proteomes" id="UP001552479">
    <property type="component" value="Unassembled WGS sequence"/>
</dbReference>
<comment type="caution">
    <text evidence="2">The sequence shown here is derived from an EMBL/GenBank/DDBJ whole genome shotgun (WGS) entry which is preliminary data.</text>
</comment>
<keyword evidence="1" id="KW-0472">Membrane</keyword>
<feature type="transmembrane region" description="Helical" evidence="1">
    <location>
        <begin position="189"/>
        <end position="208"/>
    </location>
</feature>